<sequence>MTVRGEIFTHLGKDEIKLVLDSPSLLNIIKLIRAMSFILFIVFYWIIYNFLSYSSCALKIMMPSTKNIFDNYFSSGFWTICIYFLELNGVKINIVGDRIEEENALIISNHQSLIDHIIFPFLTRRSLKDFDNDELILSESDDKSDEEIIIKKKNKKKLDEKKKEVKQGSKIKFKILQNEEKLFAKDLSTMLIPKHKFFTWFEIWSIPTIDYFKHISQADENWEMDGETLVSVFQNYFELSNTSIGTAQWLTLFPEVNIFTDKDLRMQNISGEKHYLPIFENVLYPRFGGFANAIGGLYKTEFTRLYDITLLYYNRNKITGEIINFQAPSLLNILGLRDWNIETVILVNIAGKFLSRVPLKRNRLEKYLENRWIKKDKLITKLKKKIMKENSKVFLVTDSN</sequence>
<dbReference type="SUPFAM" id="SSF69593">
    <property type="entry name" value="Glycerol-3-phosphate (1)-acyltransferase"/>
    <property type="match status" value="1"/>
</dbReference>
<dbReference type="PANTHER" id="PTHR10983">
    <property type="entry name" value="1-ACYLGLYCEROL-3-PHOSPHATE ACYLTRANSFERASE-RELATED"/>
    <property type="match status" value="1"/>
</dbReference>
<dbReference type="GO" id="GO:0016746">
    <property type="term" value="F:acyltransferase activity"/>
    <property type="evidence" value="ECO:0007669"/>
    <property type="project" value="TreeGrafter"/>
</dbReference>
<reference evidence="2" key="1">
    <citation type="submission" date="2020-11" db="EMBL/GenBank/DDBJ databases">
        <title>Kefir isolates.</title>
        <authorList>
            <person name="Marcisauskas S."/>
            <person name="Kim Y."/>
            <person name="Blasche S."/>
        </authorList>
    </citation>
    <scope>NUCLEOTIDE SEQUENCE</scope>
    <source>
        <strain evidence="2">Olga-1</strain>
    </source>
</reference>
<keyword evidence="1" id="KW-0472">Membrane</keyword>
<name>A0A9P7BGK9_9ASCO</name>
<proteinExistence type="predicted"/>
<dbReference type="EMBL" id="PUHW01000115">
    <property type="protein sequence ID" value="KAG0688879.1"/>
    <property type="molecule type" value="Genomic_DNA"/>
</dbReference>
<evidence type="ECO:0000313" key="3">
    <source>
        <dbReference type="Proteomes" id="UP000697127"/>
    </source>
</evidence>
<dbReference type="AlphaFoldDB" id="A0A9P7BGK9"/>
<dbReference type="PANTHER" id="PTHR10983:SF70">
    <property type="entry name" value="PROTEIN MUM3"/>
    <property type="match status" value="1"/>
</dbReference>
<keyword evidence="1" id="KW-0812">Transmembrane</keyword>
<gene>
    <name evidence="2" type="ORF">C6P40_000378</name>
</gene>
<comment type="caution">
    <text evidence="2">The sequence shown here is derived from an EMBL/GenBank/DDBJ whole genome shotgun (WGS) entry which is preliminary data.</text>
</comment>
<feature type="transmembrane region" description="Helical" evidence="1">
    <location>
        <begin position="28"/>
        <end position="47"/>
    </location>
</feature>
<dbReference type="GO" id="GO:0005783">
    <property type="term" value="C:endoplasmic reticulum"/>
    <property type="evidence" value="ECO:0007669"/>
    <property type="project" value="TreeGrafter"/>
</dbReference>
<dbReference type="OrthoDB" id="189226at2759"/>
<evidence type="ECO:0008006" key="4">
    <source>
        <dbReference type="Google" id="ProtNLM"/>
    </source>
</evidence>
<protein>
    <recommendedName>
        <fullName evidence="4">Phospholipid/glycerol acyltransferase domain-containing protein</fullName>
    </recommendedName>
</protein>
<accession>A0A9P7BGK9</accession>
<evidence type="ECO:0000313" key="2">
    <source>
        <dbReference type="EMBL" id="KAG0688879.1"/>
    </source>
</evidence>
<dbReference type="Proteomes" id="UP000697127">
    <property type="component" value="Unassembled WGS sequence"/>
</dbReference>
<organism evidence="2 3">
    <name type="scientific">Pichia californica</name>
    <dbReference type="NCBI Taxonomy" id="460514"/>
    <lineage>
        <taxon>Eukaryota</taxon>
        <taxon>Fungi</taxon>
        <taxon>Dikarya</taxon>
        <taxon>Ascomycota</taxon>
        <taxon>Saccharomycotina</taxon>
        <taxon>Pichiomycetes</taxon>
        <taxon>Pichiales</taxon>
        <taxon>Pichiaceae</taxon>
        <taxon>Pichia</taxon>
    </lineage>
</organism>
<dbReference type="GO" id="GO:0036149">
    <property type="term" value="P:phosphatidylinositol acyl-chain remodeling"/>
    <property type="evidence" value="ECO:0007669"/>
    <property type="project" value="TreeGrafter"/>
</dbReference>
<keyword evidence="3" id="KW-1185">Reference proteome</keyword>
<keyword evidence="1" id="KW-1133">Transmembrane helix</keyword>
<evidence type="ECO:0000256" key="1">
    <source>
        <dbReference type="SAM" id="Phobius"/>
    </source>
</evidence>